<dbReference type="PANTHER" id="PTHR12203:SF35">
    <property type="entry name" value="PROTEIN O-GLUCOSYLTRANSFERASE 1"/>
    <property type="match status" value="1"/>
</dbReference>
<dbReference type="OMA" id="FRIMERY"/>
<keyword evidence="2" id="KW-0808">Transferase</keyword>
<proteinExistence type="inferred from homology"/>
<dbReference type="SMART" id="SM00672">
    <property type="entry name" value="CAP10"/>
    <property type="match status" value="1"/>
</dbReference>
<comment type="similarity">
    <text evidence="1">Belongs to the glycosyltransferase 90 family.</text>
</comment>
<dbReference type="PANTHER" id="PTHR12203">
    <property type="entry name" value="KDEL LYS-ASP-GLU-LEU CONTAINING - RELATED"/>
    <property type="match status" value="1"/>
</dbReference>
<dbReference type="eggNOG" id="KOG2458">
    <property type="taxonomic scope" value="Eukaryota"/>
</dbReference>
<evidence type="ECO:0000259" key="3">
    <source>
        <dbReference type="SMART" id="SM00672"/>
    </source>
</evidence>
<dbReference type="Proteomes" id="UP000266841">
    <property type="component" value="Unassembled WGS sequence"/>
</dbReference>
<name>K0SUD5_THAOC</name>
<evidence type="ECO:0000313" key="5">
    <source>
        <dbReference type="Proteomes" id="UP000266841"/>
    </source>
</evidence>
<feature type="domain" description="Glycosyl transferase CAP10" evidence="3">
    <location>
        <begin position="270"/>
        <end position="524"/>
    </location>
</feature>
<dbReference type="InterPro" id="IPR006598">
    <property type="entry name" value="CAP10"/>
</dbReference>
<dbReference type="AlphaFoldDB" id="K0SUD5"/>
<protein>
    <recommendedName>
        <fullName evidence="3">Glycosyl transferase CAP10 domain-containing protein</fullName>
    </recommendedName>
</protein>
<dbReference type="InterPro" id="IPR051091">
    <property type="entry name" value="O-Glucosyltr/Glycosyltrsf_90"/>
</dbReference>
<dbReference type="Pfam" id="PF05686">
    <property type="entry name" value="Glyco_transf_90"/>
    <property type="match status" value="2"/>
</dbReference>
<comment type="caution">
    <text evidence="4">The sequence shown here is derived from an EMBL/GenBank/DDBJ whole genome shotgun (WGS) entry which is preliminary data.</text>
</comment>
<gene>
    <name evidence="4" type="ORF">THAOC_08667</name>
</gene>
<keyword evidence="5" id="KW-1185">Reference proteome</keyword>
<evidence type="ECO:0000256" key="2">
    <source>
        <dbReference type="ARBA" id="ARBA00022679"/>
    </source>
</evidence>
<accession>K0SUD5</accession>
<sequence length="863" mass="98393">MKTPMKTAGAEVCDDEEFANLLSLCEPSPLFVVRRKIAQSPLFGVRRKIAQSPLFDARRNIIEEDSTTELDDVTEEDGLASLGAKLRTSSRLTIYALVILIVLETAVQSQMFGGSSIDNMGLLADRRRKQNHSKSQSMPKAESQRVFFVSDSVKLEYDQWHASVRKLSHNHLHFSGALNLNFTNHPTRSERFPSVNERIEYYMGKWFNSSASSTYGRGFEQDTYIQHKSTRQYGPFSSVLINLYNLDRRELQKCYENKKELRVFSPYCRDYTDLAILLSEGTANVPHFIGDGLPHVAKELLKYPLFAKVRRLGQHDESGDDEGLTPVADAIVLPLNRKRHLAPAWLVPENDTPWRTKIPKAVWRGSQASHDSKEMKNALVFQHLESEIVDAKFSKCTEGLPSGCCGSYMSMKDQLKHKYLISIEGNDVSSGLKWMLFSESVVMTPPFVWESWAMEGKLQPYVHYIPIRTDMTDVETKIAWAESHPEETRLISERSTLFVYDLLFSPEAVEDEKNVMVGIMERFEQNFGSRQEVQRRREKMAIQWDRHPSRSQRFPSVDERVKYLMGSWHNASNPEGFGISLKTVSDEVSLGGFFLASGKGLEACSSGDQAPALRRLCASSLPDFDERVTADLKSNSFKRLQQSRLGNGLVLAAHSSWVDGEKGLKDSKRVLLDKSPKVICFEDCDGAPGVPFFSPTRFESDAIVWPFDLDQTYDFVDKLQDSDVPFEDKKPSIATVSSYEMRSSSNIEKTLKHRYLRAEKGVPPIDLAWMLYSQSVVLIPEPKKVESWLMESLLEPYVHYLPVRSNGDIEERVAWCEANADECEMISERATLFVYDLLFDEKADKENREVKFKIHEKYSAMFD</sequence>
<organism evidence="4 5">
    <name type="scientific">Thalassiosira oceanica</name>
    <name type="common">Marine diatom</name>
    <dbReference type="NCBI Taxonomy" id="159749"/>
    <lineage>
        <taxon>Eukaryota</taxon>
        <taxon>Sar</taxon>
        <taxon>Stramenopiles</taxon>
        <taxon>Ochrophyta</taxon>
        <taxon>Bacillariophyta</taxon>
        <taxon>Coscinodiscophyceae</taxon>
        <taxon>Thalassiosirophycidae</taxon>
        <taxon>Thalassiosirales</taxon>
        <taxon>Thalassiosiraceae</taxon>
        <taxon>Thalassiosira</taxon>
    </lineage>
</organism>
<evidence type="ECO:0000256" key="1">
    <source>
        <dbReference type="ARBA" id="ARBA00010118"/>
    </source>
</evidence>
<dbReference type="EMBL" id="AGNL01009201">
    <property type="protein sequence ID" value="EJK70013.1"/>
    <property type="molecule type" value="Genomic_DNA"/>
</dbReference>
<reference evidence="4 5" key="1">
    <citation type="journal article" date="2012" name="Genome Biol.">
        <title>Genome and low-iron response of an oceanic diatom adapted to chronic iron limitation.</title>
        <authorList>
            <person name="Lommer M."/>
            <person name="Specht M."/>
            <person name="Roy A.S."/>
            <person name="Kraemer L."/>
            <person name="Andreson R."/>
            <person name="Gutowska M.A."/>
            <person name="Wolf J."/>
            <person name="Bergner S.V."/>
            <person name="Schilhabel M.B."/>
            <person name="Klostermeier U.C."/>
            <person name="Beiko R.G."/>
            <person name="Rosenstiel P."/>
            <person name="Hippler M."/>
            <person name="Laroche J."/>
        </authorList>
    </citation>
    <scope>NUCLEOTIDE SEQUENCE [LARGE SCALE GENOMIC DNA]</scope>
    <source>
        <strain evidence="4 5">CCMP1005</strain>
    </source>
</reference>
<dbReference type="OrthoDB" id="206240at2759"/>
<dbReference type="GO" id="GO:0016740">
    <property type="term" value="F:transferase activity"/>
    <property type="evidence" value="ECO:0007669"/>
    <property type="project" value="UniProtKB-KW"/>
</dbReference>
<evidence type="ECO:0000313" key="4">
    <source>
        <dbReference type="EMBL" id="EJK70013.1"/>
    </source>
</evidence>